<dbReference type="PROSITE" id="PS01271">
    <property type="entry name" value="NA_SULFATE"/>
    <property type="match status" value="1"/>
</dbReference>
<evidence type="ECO:0000256" key="4">
    <source>
        <dbReference type="ARBA" id="ARBA00022737"/>
    </source>
</evidence>
<evidence type="ECO:0000256" key="2">
    <source>
        <dbReference type="ARBA" id="ARBA00022448"/>
    </source>
</evidence>
<dbReference type="InterPro" id="IPR036721">
    <property type="entry name" value="RCK_C_sf"/>
</dbReference>
<feature type="transmembrane region" description="Helical" evidence="7">
    <location>
        <begin position="95"/>
        <end position="123"/>
    </location>
</feature>
<dbReference type="PANTHER" id="PTHR43652:SF1">
    <property type="entry name" value="RESPONSE REGULATOR"/>
    <property type="match status" value="1"/>
</dbReference>
<evidence type="ECO:0000256" key="7">
    <source>
        <dbReference type="SAM" id="Phobius"/>
    </source>
</evidence>
<evidence type="ECO:0000313" key="9">
    <source>
        <dbReference type="EMBL" id="MEJ8811890.1"/>
    </source>
</evidence>
<feature type="transmembrane region" description="Helical" evidence="7">
    <location>
        <begin position="57"/>
        <end position="75"/>
    </location>
</feature>
<dbReference type="InterPro" id="IPR051679">
    <property type="entry name" value="DASS-Related_Transporters"/>
</dbReference>
<feature type="transmembrane region" description="Helical" evidence="7">
    <location>
        <begin position="585"/>
        <end position="605"/>
    </location>
</feature>
<dbReference type="PANTHER" id="PTHR43652">
    <property type="entry name" value="BASIC AMINO ACID ANTIPORTER YFCC-RELATED"/>
    <property type="match status" value="1"/>
</dbReference>
<feature type="transmembrane region" description="Helical" evidence="7">
    <location>
        <begin position="545"/>
        <end position="565"/>
    </location>
</feature>
<evidence type="ECO:0000256" key="1">
    <source>
        <dbReference type="ARBA" id="ARBA00004141"/>
    </source>
</evidence>
<comment type="subcellular location">
    <subcellularLocation>
        <location evidence="1">Membrane</location>
        <topology evidence="1">Multi-pass membrane protein</topology>
    </subcellularLocation>
</comment>
<protein>
    <submittedName>
        <fullName evidence="9">SLC13 family permease</fullName>
    </submittedName>
</protein>
<evidence type="ECO:0000256" key="3">
    <source>
        <dbReference type="ARBA" id="ARBA00022692"/>
    </source>
</evidence>
<keyword evidence="2" id="KW-0813">Transport</keyword>
<feature type="transmembrane region" description="Helical" evidence="7">
    <location>
        <begin position="29"/>
        <end position="50"/>
    </location>
</feature>
<dbReference type="Proteomes" id="UP001365846">
    <property type="component" value="Unassembled WGS sequence"/>
</dbReference>
<keyword evidence="6 7" id="KW-0472">Membrane</keyword>
<keyword evidence="4" id="KW-0677">Repeat</keyword>
<evidence type="ECO:0000256" key="5">
    <source>
        <dbReference type="ARBA" id="ARBA00022989"/>
    </source>
</evidence>
<dbReference type="SUPFAM" id="SSF116726">
    <property type="entry name" value="TrkA C-terminal domain-like"/>
    <property type="match status" value="2"/>
</dbReference>
<keyword evidence="3 7" id="KW-0812">Transmembrane</keyword>
<evidence type="ECO:0000256" key="6">
    <source>
        <dbReference type="ARBA" id="ARBA00023136"/>
    </source>
</evidence>
<accession>A0ABU8VE09</accession>
<sequence length="607" mass="63888">MTVQLGLVLLLLAAAIAMFALNRPRTDAVALIMMASLPFTGVVTMQEVLAGFADPNVVLIAMLFVIGQGLVRTGVARRLGDMLVTRAGSNETRLVVMLMVIVALVGSIMSSTAVVAIFIPIVLRIAHNTGLAPGRLMMPLCVAALVSGTLTLVATTPNLVIHGELVREGFAGFGFFSITPFGLPLLAVAIVYMLLARSWLGRSPASSAAPPSQRTGLGEWIEEYGLAGREHRFEVSADSLLAGKTLEELALEPLPGVNLLAVERRTRFATHLLPPSTRIQAGDVLFVDVSNPEIDTDGLTRRFGVSRLPLAGAYFSEHAQDIGMAEVMIPPGSALVGKTIPEARLRDAHDVSVIGLRHGSGESVDGPRPERLEAGDTLLVVGLWKAISKLRSDMDLVVFNLPSEFDDIAPAASRAPFALLSLALVVALMVSGVLPNVHAALIGCLLMGLFGCIDLPSAYRSVHWQSLLLIVGMLPFSLALQRTGGVDIAAQTLVDAIGEAGPRTVLAAVFIVTALLGMFISNTATAVLMAPVAIAIAQQLNASPLPFAMIVALASSAAFTTPVSSPVNTLVVGPGDYSFMDFVRVGVPLVLLTLLLSIALVPWLLPL</sequence>
<feature type="transmembrane region" description="Helical" evidence="7">
    <location>
        <begin position="466"/>
        <end position="484"/>
    </location>
</feature>
<dbReference type="Pfam" id="PF03600">
    <property type="entry name" value="CitMHS"/>
    <property type="match status" value="1"/>
</dbReference>
<feature type="domain" description="RCK C-terminal" evidence="8">
    <location>
        <begin position="312"/>
        <end position="396"/>
    </location>
</feature>
<feature type="transmembrane region" description="Helical" evidence="7">
    <location>
        <begin position="174"/>
        <end position="195"/>
    </location>
</feature>
<dbReference type="Pfam" id="PF02080">
    <property type="entry name" value="TrkA_C"/>
    <property type="match status" value="2"/>
</dbReference>
<keyword evidence="5 7" id="KW-1133">Transmembrane helix</keyword>
<reference evidence="9 10" key="1">
    <citation type="submission" date="2024-03" db="EMBL/GenBank/DDBJ databases">
        <title>Novel species of the genus Variovorax.</title>
        <authorList>
            <person name="Liu Q."/>
            <person name="Xin Y.-H."/>
        </authorList>
    </citation>
    <scope>NUCLEOTIDE SEQUENCE [LARGE SCALE GENOMIC DNA]</scope>
    <source>
        <strain evidence="9 10">KACC 18899</strain>
    </source>
</reference>
<dbReference type="Gene3D" id="3.30.70.1450">
    <property type="entry name" value="Regulator of K+ conductance, C-terminal domain"/>
    <property type="match status" value="2"/>
</dbReference>
<dbReference type="PROSITE" id="PS51202">
    <property type="entry name" value="RCK_C"/>
    <property type="match status" value="2"/>
</dbReference>
<feature type="transmembrane region" description="Helical" evidence="7">
    <location>
        <begin position="135"/>
        <end position="154"/>
    </location>
</feature>
<dbReference type="EMBL" id="JBBKZU010000005">
    <property type="protein sequence ID" value="MEJ8811890.1"/>
    <property type="molecule type" value="Genomic_DNA"/>
</dbReference>
<feature type="transmembrane region" description="Helical" evidence="7">
    <location>
        <begin position="417"/>
        <end position="434"/>
    </location>
</feature>
<dbReference type="InterPro" id="IPR006037">
    <property type="entry name" value="RCK_C"/>
</dbReference>
<organism evidence="9 10">
    <name type="scientific">Variovorax ureilyticus</name>
    <dbReference type="NCBI Taxonomy" id="1836198"/>
    <lineage>
        <taxon>Bacteria</taxon>
        <taxon>Pseudomonadati</taxon>
        <taxon>Pseudomonadota</taxon>
        <taxon>Betaproteobacteria</taxon>
        <taxon>Burkholderiales</taxon>
        <taxon>Comamonadaceae</taxon>
        <taxon>Variovorax</taxon>
    </lineage>
</organism>
<proteinExistence type="predicted"/>
<feature type="transmembrane region" description="Helical" evidence="7">
    <location>
        <begin position="440"/>
        <end position="459"/>
    </location>
</feature>
<evidence type="ECO:0000259" key="8">
    <source>
        <dbReference type="PROSITE" id="PS51202"/>
    </source>
</evidence>
<name>A0ABU8VE09_9BURK</name>
<feature type="transmembrane region" description="Helical" evidence="7">
    <location>
        <begin position="504"/>
        <end position="533"/>
    </location>
</feature>
<comment type="caution">
    <text evidence="9">The sequence shown here is derived from an EMBL/GenBank/DDBJ whole genome shotgun (WGS) entry which is preliminary data.</text>
</comment>
<keyword evidence="10" id="KW-1185">Reference proteome</keyword>
<evidence type="ECO:0000313" key="10">
    <source>
        <dbReference type="Proteomes" id="UP001365846"/>
    </source>
</evidence>
<dbReference type="InterPro" id="IPR031312">
    <property type="entry name" value="Na/sul_symport_CS"/>
</dbReference>
<gene>
    <name evidence="9" type="ORF">WKW77_12495</name>
</gene>
<feature type="domain" description="RCK C-terminal" evidence="8">
    <location>
        <begin position="218"/>
        <end position="303"/>
    </location>
</feature>
<dbReference type="InterPro" id="IPR004680">
    <property type="entry name" value="Cit_transptr-like_dom"/>
</dbReference>
<dbReference type="RefSeq" id="WP_340357170.1">
    <property type="nucleotide sequence ID" value="NZ_JBBKZU010000005.1"/>
</dbReference>